<organism evidence="2 3">
    <name type="scientific">Austropuccinia psidii MF-1</name>
    <dbReference type="NCBI Taxonomy" id="1389203"/>
    <lineage>
        <taxon>Eukaryota</taxon>
        <taxon>Fungi</taxon>
        <taxon>Dikarya</taxon>
        <taxon>Basidiomycota</taxon>
        <taxon>Pucciniomycotina</taxon>
        <taxon>Pucciniomycetes</taxon>
        <taxon>Pucciniales</taxon>
        <taxon>Sphaerophragmiaceae</taxon>
        <taxon>Austropuccinia</taxon>
    </lineage>
</organism>
<reference evidence="2" key="1">
    <citation type="submission" date="2021-03" db="EMBL/GenBank/DDBJ databases">
        <title>Draft genome sequence of rust myrtle Austropuccinia psidii MF-1, a brazilian biotype.</title>
        <authorList>
            <person name="Quecine M.C."/>
            <person name="Pachon D.M.R."/>
            <person name="Bonatelli M.L."/>
            <person name="Correr F.H."/>
            <person name="Franceschini L.M."/>
            <person name="Leite T.F."/>
            <person name="Margarido G.R.A."/>
            <person name="Almeida C.A."/>
            <person name="Ferrarezi J.A."/>
            <person name="Labate C.A."/>
        </authorList>
    </citation>
    <scope>NUCLEOTIDE SEQUENCE</scope>
    <source>
        <strain evidence="2">MF-1</strain>
    </source>
</reference>
<evidence type="ECO:0000256" key="1">
    <source>
        <dbReference type="SAM" id="MobiDB-lite"/>
    </source>
</evidence>
<accession>A0A9Q3BWA7</accession>
<gene>
    <name evidence="2" type="ORF">O181_013371</name>
</gene>
<comment type="caution">
    <text evidence="2">The sequence shown here is derived from an EMBL/GenBank/DDBJ whole genome shotgun (WGS) entry which is preliminary data.</text>
</comment>
<evidence type="ECO:0000313" key="3">
    <source>
        <dbReference type="Proteomes" id="UP000765509"/>
    </source>
</evidence>
<dbReference type="Proteomes" id="UP000765509">
    <property type="component" value="Unassembled WGS sequence"/>
</dbReference>
<keyword evidence="3" id="KW-1185">Reference proteome</keyword>
<protein>
    <submittedName>
        <fullName evidence="2">Uncharacterized protein</fullName>
    </submittedName>
</protein>
<proteinExistence type="predicted"/>
<evidence type="ECO:0000313" key="2">
    <source>
        <dbReference type="EMBL" id="MBW0473656.1"/>
    </source>
</evidence>
<feature type="region of interest" description="Disordered" evidence="1">
    <location>
        <begin position="1"/>
        <end position="39"/>
    </location>
</feature>
<dbReference type="EMBL" id="AVOT02003480">
    <property type="protein sequence ID" value="MBW0473656.1"/>
    <property type="molecule type" value="Genomic_DNA"/>
</dbReference>
<dbReference type="AlphaFoldDB" id="A0A9Q3BWA7"/>
<name>A0A9Q3BWA7_9BASI</name>
<sequence length="91" mass="10627">MSPVHLRNLGFQTKKPEDRKGLSRSRRPGGGHPGHSGGWQYIEGNYTHSPFPFQFNRNLKPEDWKDMNQVLQLHQLLKNLFNVAWTTRRST</sequence>